<proteinExistence type="predicted"/>
<name>A0A6A4GN22_9AGAR</name>
<organism evidence="1 2">
    <name type="scientific">Gymnopus androsaceus JB14</name>
    <dbReference type="NCBI Taxonomy" id="1447944"/>
    <lineage>
        <taxon>Eukaryota</taxon>
        <taxon>Fungi</taxon>
        <taxon>Dikarya</taxon>
        <taxon>Basidiomycota</taxon>
        <taxon>Agaricomycotina</taxon>
        <taxon>Agaricomycetes</taxon>
        <taxon>Agaricomycetidae</taxon>
        <taxon>Agaricales</taxon>
        <taxon>Marasmiineae</taxon>
        <taxon>Omphalotaceae</taxon>
        <taxon>Gymnopus</taxon>
    </lineage>
</organism>
<dbReference type="Proteomes" id="UP000799118">
    <property type="component" value="Unassembled WGS sequence"/>
</dbReference>
<feature type="non-terminal residue" evidence="1">
    <location>
        <position position="1"/>
    </location>
</feature>
<keyword evidence="2" id="KW-1185">Reference proteome</keyword>
<protein>
    <submittedName>
        <fullName evidence="1">Uncharacterized protein</fullName>
    </submittedName>
</protein>
<evidence type="ECO:0000313" key="1">
    <source>
        <dbReference type="EMBL" id="KAE9386655.1"/>
    </source>
</evidence>
<accession>A0A6A4GN22</accession>
<reference evidence="1" key="1">
    <citation type="journal article" date="2019" name="Environ. Microbiol.">
        <title>Fungal ecological strategies reflected in gene transcription - a case study of two litter decomposers.</title>
        <authorList>
            <person name="Barbi F."/>
            <person name="Kohler A."/>
            <person name="Barry K."/>
            <person name="Baskaran P."/>
            <person name="Daum C."/>
            <person name="Fauchery L."/>
            <person name="Ihrmark K."/>
            <person name="Kuo A."/>
            <person name="LaButti K."/>
            <person name="Lipzen A."/>
            <person name="Morin E."/>
            <person name="Grigoriev I.V."/>
            <person name="Henrissat B."/>
            <person name="Lindahl B."/>
            <person name="Martin F."/>
        </authorList>
    </citation>
    <scope>NUCLEOTIDE SEQUENCE</scope>
    <source>
        <strain evidence="1">JB14</strain>
    </source>
</reference>
<gene>
    <name evidence="1" type="ORF">BT96DRAFT_838875</name>
</gene>
<dbReference type="AlphaFoldDB" id="A0A6A4GN22"/>
<sequence length="424" mass="48287">FSIHLDFFNPNGITHCGAHESIGIISCTNLALDPSIRYLPENMYINIIPSPNEPSVDKIDHYIRLVIEQFARAWQPGFKCSCTADSESGAIVEAGILLSVNECLRLRRLLVSRDTCWNQIYNTDHSLCVPPDIEKLCHWSRAYKDTQTLAEQKDIFENHGVQWSSLWILEYWDPTRMLVVDAMHCILEGVVHYHCRHVLCLNTAAPKHNTDGLMYAFDWPWIGYKPKAVPELPRLKEKHVPDVSKRLQQPLSSVAHILRMGMPETLSHIQKVIRETKRPSWIDSVPMNYGEAKAGSIKLGKWQILSSLFLPVTLITLGGHNDGCAPPNDESESGLLLKALDHTMVLFQATIIACWYTMTSVCAKAFWDYVDFWVKHLRTLFLHTQEGVACPNIHAVGHIYDFLLLFGPVLSWWCFPFERLIGIG</sequence>
<evidence type="ECO:0000313" key="2">
    <source>
        <dbReference type="Proteomes" id="UP000799118"/>
    </source>
</evidence>
<dbReference type="OrthoDB" id="3234349at2759"/>
<dbReference type="EMBL" id="ML769859">
    <property type="protein sequence ID" value="KAE9386655.1"/>
    <property type="molecule type" value="Genomic_DNA"/>
</dbReference>